<sequence>KFDLKKIISKNDFENLENNAFDVLRQRYLKAFFENSLMEDNWEIIKRFNKIVNMVHNNSITLAISHAYLIKELEAYFKLDEEMFSDFGKLSEIFKPEKETMGRLETVEVIIN</sequence>
<protein>
    <submittedName>
        <fullName evidence="1">Uncharacterized protein</fullName>
    </submittedName>
</protein>
<proteinExistence type="predicted"/>
<gene>
    <name evidence="1" type="ORF">COS53_01935</name>
</gene>
<evidence type="ECO:0000313" key="2">
    <source>
        <dbReference type="Proteomes" id="UP000229191"/>
    </source>
</evidence>
<dbReference type="Proteomes" id="UP000229191">
    <property type="component" value="Unassembled WGS sequence"/>
</dbReference>
<organism evidence="1 2">
    <name type="scientific">Candidatus Shapirobacteria bacterium CG03_land_8_20_14_0_80_35_14</name>
    <dbReference type="NCBI Taxonomy" id="1974878"/>
    <lineage>
        <taxon>Bacteria</taxon>
        <taxon>Candidatus Shapironibacteriota</taxon>
    </lineage>
</organism>
<name>A0A2M7BQ13_9BACT</name>
<dbReference type="EMBL" id="PEVB01000060">
    <property type="protein sequence ID" value="PIV07527.1"/>
    <property type="molecule type" value="Genomic_DNA"/>
</dbReference>
<accession>A0A2M7BQ13</accession>
<evidence type="ECO:0000313" key="1">
    <source>
        <dbReference type="EMBL" id="PIV07527.1"/>
    </source>
</evidence>
<dbReference type="AlphaFoldDB" id="A0A2M7BQ13"/>
<comment type="caution">
    <text evidence="1">The sequence shown here is derived from an EMBL/GenBank/DDBJ whole genome shotgun (WGS) entry which is preliminary data.</text>
</comment>
<feature type="non-terminal residue" evidence="1">
    <location>
        <position position="1"/>
    </location>
</feature>
<reference evidence="2" key="1">
    <citation type="submission" date="2017-09" db="EMBL/GenBank/DDBJ databases">
        <title>Depth-based differentiation of microbial function through sediment-hosted aquifers and enrichment of novel symbionts in the deep terrestrial subsurface.</title>
        <authorList>
            <person name="Probst A.J."/>
            <person name="Ladd B."/>
            <person name="Jarett J.K."/>
            <person name="Geller-Mcgrath D.E."/>
            <person name="Sieber C.M.K."/>
            <person name="Emerson J.B."/>
            <person name="Anantharaman K."/>
            <person name="Thomas B.C."/>
            <person name="Malmstrom R."/>
            <person name="Stieglmeier M."/>
            <person name="Klingl A."/>
            <person name="Woyke T."/>
            <person name="Ryan C.M."/>
            <person name="Banfield J.F."/>
        </authorList>
    </citation>
    <scope>NUCLEOTIDE SEQUENCE [LARGE SCALE GENOMIC DNA]</scope>
</reference>